<dbReference type="GO" id="GO:0016887">
    <property type="term" value="F:ATP hydrolysis activity"/>
    <property type="evidence" value="ECO:0007669"/>
    <property type="project" value="InterPro"/>
</dbReference>
<dbReference type="OrthoDB" id="9802264at2"/>
<dbReference type="InterPro" id="IPR003439">
    <property type="entry name" value="ABC_transporter-like_ATP-bd"/>
</dbReference>
<dbReference type="Pfam" id="PF00005">
    <property type="entry name" value="ABC_tran"/>
    <property type="match status" value="1"/>
</dbReference>
<reference evidence="5 6" key="1">
    <citation type="submission" date="2015-04" db="EMBL/GenBank/DDBJ databases">
        <title>Whole genome shotgun sequence of Flavihumibacter petaseus NBRC 106054.</title>
        <authorList>
            <person name="Miyazawa S."/>
            <person name="Hosoyama A."/>
            <person name="Hashimoto M."/>
            <person name="Noguchi M."/>
            <person name="Tsuchikane K."/>
            <person name="Ohji S."/>
            <person name="Yamazoe A."/>
            <person name="Ichikawa N."/>
            <person name="Kimura A."/>
            <person name="Fujita N."/>
        </authorList>
    </citation>
    <scope>NUCLEOTIDE SEQUENCE [LARGE SCALE GENOMIC DNA]</scope>
    <source>
        <strain evidence="5 6">NBRC 106054</strain>
    </source>
</reference>
<protein>
    <submittedName>
        <fullName evidence="5">Putative ABC transporter ATP-binding protein</fullName>
    </submittedName>
</protein>
<evidence type="ECO:0000256" key="3">
    <source>
        <dbReference type="ARBA" id="ARBA00022840"/>
    </source>
</evidence>
<dbReference type="Gene3D" id="3.40.50.300">
    <property type="entry name" value="P-loop containing nucleotide triphosphate hydrolases"/>
    <property type="match status" value="1"/>
</dbReference>
<dbReference type="Proteomes" id="UP000033121">
    <property type="component" value="Unassembled WGS sequence"/>
</dbReference>
<sequence length="280" mass="31451">MTAYEQKHTLLHVDNLSVVYDGKTIIKNISFEEKDTVVPGREQGQIIAFLGRSGRGKSTLFRTLTGLEAPTTGRVLIPDYSKTVHDGQQPAKMVEEGDVGFVNQKYTLFRHKTVEQALAFALRRSPLSATEKAEKINQYLADWGLEKVKMQYPNELSGGQRQRTAILEQLLNSGHYMVLDEPFSGLDIGNIDNVRKAFQLINRSSELSTVIFSTHDIELAVELADSIYIIGYPRENGSPGTSGTIIRHFDLKKMGLAWSEKLNSDHYDCIKEIRDIMLSS</sequence>
<name>A0A0E9MXG9_9BACT</name>
<evidence type="ECO:0000256" key="1">
    <source>
        <dbReference type="ARBA" id="ARBA00022448"/>
    </source>
</evidence>
<dbReference type="GO" id="GO:0005524">
    <property type="term" value="F:ATP binding"/>
    <property type="evidence" value="ECO:0007669"/>
    <property type="project" value="UniProtKB-KW"/>
</dbReference>
<feature type="domain" description="ABC transporter" evidence="4">
    <location>
        <begin position="11"/>
        <end position="257"/>
    </location>
</feature>
<dbReference type="PANTHER" id="PTHR42781">
    <property type="entry name" value="SPERMIDINE/PUTRESCINE IMPORT ATP-BINDING PROTEIN POTA"/>
    <property type="match status" value="1"/>
</dbReference>
<dbReference type="InterPro" id="IPR003593">
    <property type="entry name" value="AAA+_ATPase"/>
</dbReference>
<evidence type="ECO:0000259" key="4">
    <source>
        <dbReference type="PROSITE" id="PS50893"/>
    </source>
</evidence>
<dbReference type="PANTHER" id="PTHR42781:SF4">
    <property type="entry name" value="SPERMIDINE_PUTRESCINE IMPORT ATP-BINDING PROTEIN POTA"/>
    <property type="match status" value="1"/>
</dbReference>
<dbReference type="SUPFAM" id="SSF52540">
    <property type="entry name" value="P-loop containing nucleoside triphosphate hydrolases"/>
    <property type="match status" value="1"/>
</dbReference>
<gene>
    <name evidence="5" type="ORF">FPE01S_01_11290</name>
</gene>
<dbReference type="EMBL" id="BBWV01000001">
    <property type="protein sequence ID" value="GAO42116.1"/>
    <property type="molecule type" value="Genomic_DNA"/>
</dbReference>
<dbReference type="SMART" id="SM00382">
    <property type="entry name" value="AAA"/>
    <property type="match status" value="1"/>
</dbReference>
<keyword evidence="3 5" id="KW-0067">ATP-binding</keyword>
<dbReference type="STRING" id="1220578.FPE01S_01_11290"/>
<proteinExistence type="predicted"/>
<dbReference type="RefSeq" id="WP_046367868.1">
    <property type="nucleotide sequence ID" value="NZ_BBWV01000001.1"/>
</dbReference>
<dbReference type="PROSITE" id="PS50893">
    <property type="entry name" value="ABC_TRANSPORTER_2"/>
    <property type="match status" value="1"/>
</dbReference>
<evidence type="ECO:0000313" key="5">
    <source>
        <dbReference type="EMBL" id="GAO42116.1"/>
    </source>
</evidence>
<evidence type="ECO:0000256" key="2">
    <source>
        <dbReference type="ARBA" id="ARBA00022741"/>
    </source>
</evidence>
<accession>A0A0E9MXG9</accession>
<keyword evidence="2" id="KW-0547">Nucleotide-binding</keyword>
<comment type="caution">
    <text evidence="5">The sequence shown here is derived from an EMBL/GenBank/DDBJ whole genome shotgun (WGS) entry which is preliminary data.</text>
</comment>
<evidence type="ECO:0000313" key="6">
    <source>
        <dbReference type="Proteomes" id="UP000033121"/>
    </source>
</evidence>
<keyword evidence="6" id="KW-1185">Reference proteome</keyword>
<dbReference type="InterPro" id="IPR027417">
    <property type="entry name" value="P-loop_NTPase"/>
</dbReference>
<dbReference type="AlphaFoldDB" id="A0A0E9MXG9"/>
<organism evidence="5 6">
    <name type="scientific">Flavihumibacter petaseus NBRC 106054</name>
    <dbReference type="NCBI Taxonomy" id="1220578"/>
    <lineage>
        <taxon>Bacteria</taxon>
        <taxon>Pseudomonadati</taxon>
        <taxon>Bacteroidota</taxon>
        <taxon>Chitinophagia</taxon>
        <taxon>Chitinophagales</taxon>
        <taxon>Chitinophagaceae</taxon>
        <taxon>Flavihumibacter</taxon>
    </lineage>
</organism>
<dbReference type="InterPro" id="IPR050093">
    <property type="entry name" value="ABC_SmlMolc_Importer"/>
</dbReference>
<keyword evidence="1" id="KW-0813">Transport</keyword>